<dbReference type="Gene3D" id="1.10.10.10">
    <property type="entry name" value="Winged helix-like DNA-binding domain superfamily/Winged helix DNA-binding domain"/>
    <property type="match status" value="1"/>
</dbReference>
<dbReference type="InterPro" id="IPR014284">
    <property type="entry name" value="RNA_pol_sigma-70_dom"/>
</dbReference>
<dbReference type="InterPro" id="IPR039425">
    <property type="entry name" value="RNA_pol_sigma-70-like"/>
</dbReference>
<evidence type="ECO:0000259" key="6">
    <source>
        <dbReference type="Pfam" id="PF08281"/>
    </source>
</evidence>
<evidence type="ECO:0000256" key="2">
    <source>
        <dbReference type="ARBA" id="ARBA00023015"/>
    </source>
</evidence>
<sequence length="181" mass="20684">MQTQFQELRVDDSTRHATRLWTSAQPVVAAFVASVVRDRRDREDVLQETALAVLNSFESYDSSQAFQGWAIGVARNQISLYLRRKRRDRLVFNEETIANLQSTFEQSSPPEELDHLPTCIDQLPGRARKICELRYQKGLKPITISEQIGMTANSVSKALQRIREQLRECIEDKFVSEGANG</sequence>
<evidence type="ECO:0000313" key="7">
    <source>
        <dbReference type="EMBL" id="EKK03331.1"/>
    </source>
</evidence>
<accession>K5EBV6</accession>
<dbReference type="InterPro" id="IPR014331">
    <property type="entry name" value="RNA_pol_sigma70_ECF_RHOBA"/>
</dbReference>
<evidence type="ECO:0000256" key="1">
    <source>
        <dbReference type="ARBA" id="ARBA00010641"/>
    </source>
</evidence>
<dbReference type="InterPro" id="IPR036388">
    <property type="entry name" value="WH-like_DNA-bd_sf"/>
</dbReference>
<keyword evidence="3" id="KW-0731">Sigma factor</keyword>
<dbReference type="InterPro" id="IPR007627">
    <property type="entry name" value="RNA_pol_sigma70_r2"/>
</dbReference>
<gene>
    <name evidence="7" type="ORF">RBSH_01390</name>
</gene>
<proteinExistence type="inferred from homology"/>
<dbReference type="GO" id="GO:0003677">
    <property type="term" value="F:DNA binding"/>
    <property type="evidence" value="ECO:0007669"/>
    <property type="project" value="InterPro"/>
</dbReference>
<evidence type="ECO:0000256" key="3">
    <source>
        <dbReference type="ARBA" id="ARBA00023082"/>
    </source>
</evidence>
<keyword evidence="2" id="KW-0805">Transcription regulation</keyword>
<dbReference type="Proteomes" id="UP000007993">
    <property type="component" value="Unassembled WGS sequence"/>
</dbReference>
<protein>
    <submittedName>
        <fullName evidence="7">RNA polymerase sigma-70 ECF-like, Rhodopirellula baltica</fullName>
    </submittedName>
</protein>
<comment type="similarity">
    <text evidence="1">Belongs to the sigma-70 factor family. ECF subfamily.</text>
</comment>
<dbReference type="NCBIfam" id="TIGR02937">
    <property type="entry name" value="sigma70-ECF"/>
    <property type="match status" value="1"/>
</dbReference>
<comment type="caution">
    <text evidence="7">The sequence shown here is derived from an EMBL/GenBank/DDBJ whole genome shotgun (WGS) entry which is preliminary data.</text>
</comment>
<dbReference type="PANTHER" id="PTHR43133:SF51">
    <property type="entry name" value="RNA POLYMERASE SIGMA FACTOR"/>
    <property type="match status" value="1"/>
</dbReference>
<feature type="domain" description="RNA polymerase sigma-70 region 2" evidence="5">
    <location>
        <begin position="21"/>
        <end position="87"/>
    </location>
</feature>
<evidence type="ECO:0000259" key="5">
    <source>
        <dbReference type="Pfam" id="PF04542"/>
    </source>
</evidence>
<evidence type="ECO:0000313" key="8">
    <source>
        <dbReference type="Proteomes" id="UP000007993"/>
    </source>
</evidence>
<reference evidence="7 8" key="1">
    <citation type="journal article" date="2013" name="Mar. Genomics">
        <title>Expression of sulfatases in Rhodopirellula baltica and the diversity of sulfatases in the genus Rhodopirellula.</title>
        <authorList>
            <person name="Wegner C.E."/>
            <person name="Richter-Heitmann T."/>
            <person name="Klindworth A."/>
            <person name="Klockow C."/>
            <person name="Richter M."/>
            <person name="Achstetter T."/>
            <person name="Glockner F.O."/>
            <person name="Harder J."/>
        </authorList>
    </citation>
    <scope>NUCLEOTIDE SEQUENCE [LARGE SCALE GENOMIC DNA]</scope>
    <source>
        <strain evidence="7 8">SH28</strain>
    </source>
</reference>
<dbReference type="Pfam" id="PF08281">
    <property type="entry name" value="Sigma70_r4_2"/>
    <property type="match status" value="1"/>
</dbReference>
<dbReference type="PATRIC" id="fig|993517.3.peg.1515"/>
<feature type="domain" description="RNA polymerase sigma factor 70 region 4 type 2" evidence="6">
    <location>
        <begin position="116"/>
        <end position="166"/>
    </location>
</feature>
<dbReference type="InterPro" id="IPR013325">
    <property type="entry name" value="RNA_pol_sigma_r2"/>
</dbReference>
<dbReference type="AlphaFoldDB" id="K5EBV6"/>
<dbReference type="GO" id="GO:0016987">
    <property type="term" value="F:sigma factor activity"/>
    <property type="evidence" value="ECO:0007669"/>
    <property type="project" value="UniProtKB-KW"/>
</dbReference>
<dbReference type="Gene3D" id="1.10.1740.10">
    <property type="match status" value="1"/>
</dbReference>
<dbReference type="SUPFAM" id="SSF88946">
    <property type="entry name" value="Sigma2 domain of RNA polymerase sigma factors"/>
    <property type="match status" value="1"/>
</dbReference>
<dbReference type="EMBL" id="AMCW01000032">
    <property type="protein sequence ID" value="EKK03331.1"/>
    <property type="molecule type" value="Genomic_DNA"/>
</dbReference>
<organism evidence="7 8">
    <name type="scientific">Rhodopirellula baltica SH28</name>
    <dbReference type="NCBI Taxonomy" id="993517"/>
    <lineage>
        <taxon>Bacteria</taxon>
        <taxon>Pseudomonadati</taxon>
        <taxon>Planctomycetota</taxon>
        <taxon>Planctomycetia</taxon>
        <taxon>Pirellulales</taxon>
        <taxon>Pirellulaceae</taxon>
        <taxon>Rhodopirellula</taxon>
    </lineage>
</organism>
<dbReference type="PANTHER" id="PTHR43133">
    <property type="entry name" value="RNA POLYMERASE ECF-TYPE SIGMA FACTO"/>
    <property type="match status" value="1"/>
</dbReference>
<dbReference type="SUPFAM" id="SSF88659">
    <property type="entry name" value="Sigma3 and sigma4 domains of RNA polymerase sigma factors"/>
    <property type="match status" value="1"/>
</dbReference>
<name>K5EBV6_RHOBT</name>
<dbReference type="InterPro" id="IPR013249">
    <property type="entry name" value="RNA_pol_sigma70_r4_t2"/>
</dbReference>
<dbReference type="GO" id="GO:0006352">
    <property type="term" value="P:DNA-templated transcription initiation"/>
    <property type="evidence" value="ECO:0007669"/>
    <property type="project" value="InterPro"/>
</dbReference>
<dbReference type="NCBIfam" id="TIGR02989">
    <property type="entry name" value="Sig-70_gvs1"/>
    <property type="match status" value="1"/>
</dbReference>
<dbReference type="InterPro" id="IPR013324">
    <property type="entry name" value="RNA_pol_sigma_r3/r4-like"/>
</dbReference>
<keyword evidence="4" id="KW-0804">Transcription</keyword>
<dbReference type="Pfam" id="PF04542">
    <property type="entry name" value="Sigma70_r2"/>
    <property type="match status" value="1"/>
</dbReference>
<evidence type="ECO:0000256" key="4">
    <source>
        <dbReference type="ARBA" id="ARBA00023163"/>
    </source>
</evidence>